<keyword evidence="6" id="KW-1185">Reference proteome</keyword>
<dbReference type="Gene3D" id="3.40.605.10">
    <property type="entry name" value="Aldehyde Dehydrogenase, Chain A, domain 1"/>
    <property type="match status" value="1"/>
</dbReference>
<evidence type="ECO:0000313" key="6">
    <source>
        <dbReference type="Proteomes" id="UP000288429"/>
    </source>
</evidence>
<dbReference type="InterPro" id="IPR016162">
    <property type="entry name" value="Ald_DH_N"/>
</dbReference>
<organism evidence="5 6">
    <name type="scientific">Fusarium ambrosium</name>
    <dbReference type="NCBI Taxonomy" id="131363"/>
    <lineage>
        <taxon>Eukaryota</taxon>
        <taxon>Fungi</taxon>
        <taxon>Dikarya</taxon>
        <taxon>Ascomycota</taxon>
        <taxon>Pezizomycotina</taxon>
        <taxon>Sordariomycetes</taxon>
        <taxon>Hypocreomycetidae</taxon>
        <taxon>Hypocreales</taxon>
        <taxon>Nectriaceae</taxon>
        <taxon>Fusarium</taxon>
        <taxon>Fusarium solani species complex</taxon>
    </lineage>
</organism>
<proteinExistence type="inferred from homology"/>
<name>A0A428SX19_9HYPO</name>
<dbReference type="EC" id="1.2.1.3" evidence="2"/>
<evidence type="ECO:0000313" key="5">
    <source>
        <dbReference type="EMBL" id="RSL94355.1"/>
    </source>
</evidence>
<dbReference type="InterPro" id="IPR015590">
    <property type="entry name" value="Aldehyde_DH_dom"/>
</dbReference>
<evidence type="ECO:0000256" key="2">
    <source>
        <dbReference type="ARBA" id="ARBA00024226"/>
    </source>
</evidence>
<feature type="domain" description="Aldehyde dehydrogenase" evidence="4">
    <location>
        <begin position="10"/>
        <end position="106"/>
    </location>
</feature>
<evidence type="ECO:0000259" key="4">
    <source>
        <dbReference type="Pfam" id="PF00171"/>
    </source>
</evidence>
<evidence type="ECO:0000256" key="3">
    <source>
        <dbReference type="ARBA" id="ARBA00049194"/>
    </source>
</evidence>
<comment type="caution">
    <text evidence="5">The sequence shown here is derived from an EMBL/GenBank/DDBJ whole genome shotgun (WGS) entry which is preliminary data.</text>
</comment>
<gene>
    <name evidence="5" type="ORF">CDV31_014343</name>
</gene>
<comment type="similarity">
    <text evidence="1">Belongs to the aldehyde dehydrogenase family.</text>
</comment>
<dbReference type="PANTHER" id="PTHR11699">
    <property type="entry name" value="ALDEHYDE DEHYDROGENASE-RELATED"/>
    <property type="match status" value="1"/>
</dbReference>
<reference evidence="5 6" key="1">
    <citation type="submission" date="2017-06" db="EMBL/GenBank/DDBJ databases">
        <title>Cmopartive genomic analysis of Ambrosia Fusariam Clade fungi.</title>
        <authorList>
            <person name="Stajich J.E."/>
            <person name="Carrillo J."/>
            <person name="Kijimoto T."/>
            <person name="Eskalen A."/>
            <person name="O'Donnell K."/>
            <person name="Kasson M."/>
        </authorList>
    </citation>
    <scope>NUCLEOTIDE SEQUENCE [LARGE SCALE GENOMIC DNA]</scope>
    <source>
        <strain evidence="5 6">NRRL 20438</strain>
    </source>
</reference>
<dbReference type="EMBL" id="NIZV01000322">
    <property type="protein sequence ID" value="RSL94355.1"/>
    <property type="molecule type" value="Genomic_DNA"/>
</dbReference>
<dbReference type="SUPFAM" id="SSF53720">
    <property type="entry name" value="ALDH-like"/>
    <property type="match status" value="1"/>
</dbReference>
<dbReference type="Proteomes" id="UP000288429">
    <property type="component" value="Unassembled WGS sequence"/>
</dbReference>
<protein>
    <recommendedName>
        <fullName evidence="2">aldehyde dehydrogenase (NAD(+))</fullName>
        <ecNumber evidence="2">1.2.1.3</ecNumber>
    </recommendedName>
</protein>
<dbReference type="AlphaFoldDB" id="A0A428SX19"/>
<comment type="catalytic activity">
    <reaction evidence="3">
        <text>an aldehyde + NAD(+) + H2O = a carboxylate + NADH + 2 H(+)</text>
        <dbReference type="Rhea" id="RHEA:16185"/>
        <dbReference type="ChEBI" id="CHEBI:15377"/>
        <dbReference type="ChEBI" id="CHEBI:15378"/>
        <dbReference type="ChEBI" id="CHEBI:17478"/>
        <dbReference type="ChEBI" id="CHEBI:29067"/>
        <dbReference type="ChEBI" id="CHEBI:57540"/>
        <dbReference type="ChEBI" id="CHEBI:57945"/>
        <dbReference type="EC" id="1.2.1.3"/>
    </reaction>
</comment>
<dbReference type="Pfam" id="PF00171">
    <property type="entry name" value="Aldedh"/>
    <property type="match status" value="1"/>
</dbReference>
<dbReference type="InterPro" id="IPR016161">
    <property type="entry name" value="Ald_DH/histidinol_DH"/>
</dbReference>
<sequence length="106" mass="11814">MSSFQPTKAVVDIENPFNGQKLGSISAAQPIDIDNAVSSASKTFHETWRSSLYRQRRNMLNRLAELIERGVDVLASLEAVDVGILYRDSSNMFVPQAVETCRYYAG</sequence>
<dbReference type="GO" id="GO:0004029">
    <property type="term" value="F:aldehyde dehydrogenase (NAD+) activity"/>
    <property type="evidence" value="ECO:0007669"/>
    <property type="project" value="UniProtKB-EC"/>
</dbReference>
<accession>A0A428SX19</accession>
<evidence type="ECO:0000256" key="1">
    <source>
        <dbReference type="ARBA" id="ARBA00009986"/>
    </source>
</evidence>